<sequence>MITLSGVKKIFRTKNGEVTALGGVDLEITEGDIFGIIGYSGAGKSTLIRTINLLERPTAGEVTIAGKPMSHLKGKALRAERKNIGMIFQHFNLLWSRTVKENISFPLEIAGVPKRIREKRVAELIHLVGLDGKADAYPNELSGGQKQRVGIARAMANHPKVLLCDEPTSALDPKTTDAILELLSDINRSLGITIVMITHDMDVIRKICRHVAVLDGGRIVEQSTVADVFSDPKAAITKEFVKQIDRRSDARLHKRLGEEKQTVQVSITFTGVPGEHEVINDWIREDGLAIRFLNADLDDTRADGEGTLSVALFGQESQIKRALHRLDELNLHAEVRRDAAHAVS</sequence>
<accession>A0ABV9GP34</accession>
<reference evidence="10" key="1">
    <citation type="journal article" date="2019" name="Int. J. Syst. Evol. Microbiol.">
        <title>The Global Catalogue of Microorganisms (GCM) 10K type strain sequencing project: providing services to taxonomists for standard genome sequencing and annotation.</title>
        <authorList>
            <consortium name="The Broad Institute Genomics Platform"/>
            <consortium name="The Broad Institute Genome Sequencing Center for Infectious Disease"/>
            <person name="Wu L."/>
            <person name="Ma J."/>
        </authorList>
    </citation>
    <scope>NUCLEOTIDE SEQUENCE [LARGE SCALE GENOMIC DNA]</scope>
    <source>
        <strain evidence="10">CGMCC 1.16306</strain>
    </source>
</reference>
<keyword evidence="10" id="KW-1185">Reference proteome</keyword>
<evidence type="ECO:0000256" key="4">
    <source>
        <dbReference type="ARBA" id="ARBA00022840"/>
    </source>
</evidence>
<keyword evidence="5" id="KW-1278">Translocase</keyword>
<dbReference type="Gene3D" id="3.30.70.260">
    <property type="match status" value="1"/>
</dbReference>
<dbReference type="PROSITE" id="PS00211">
    <property type="entry name" value="ABC_TRANSPORTER_1"/>
    <property type="match status" value="1"/>
</dbReference>
<dbReference type="Gene3D" id="3.40.50.300">
    <property type="entry name" value="P-loop containing nucleotide triphosphate hydrolases"/>
    <property type="match status" value="1"/>
</dbReference>
<dbReference type="InterPro" id="IPR003593">
    <property type="entry name" value="AAA+_ATPase"/>
</dbReference>
<dbReference type="SUPFAM" id="SSF55021">
    <property type="entry name" value="ACT-like"/>
    <property type="match status" value="1"/>
</dbReference>
<keyword evidence="3" id="KW-0547">Nucleotide-binding</keyword>
<dbReference type="Pfam" id="PF00005">
    <property type="entry name" value="ABC_tran"/>
    <property type="match status" value="1"/>
</dbReference>
<dbReference type="PROSITE" id="PS50893">
    <property type="entry name" value="ABC_TRANSPORTER_2"/>
    <property type="match status" value="1"/>
</dbReference>
<evidence type="ECO:0000256" key="2">
    <source>
        <dbReference type="ARBA" id="ARBA00022475"/>
    </source>
</evidence>
<dbReference type="SMART" id="SM00382">
    <property type="entry name" value="AAA"/>
    <property type="match status" value="1"/>
</dbReference>
<dbReference type="InterPro" id="IPR003439">
    <property type="entry name" value="ABC_transporter-like_ATP-bd"/>
</dbReference>
<dbReference type="InterPro" id="IPR050086">
    <property type="entry name" value="MetN_ABC_transporter-like"/>
</dbReference>
<comment type="caution">
    <text evidence="9">The sequence shown here is derived from an EMBL/GenBank/DDBJ whole genome shotgun (WGS) entry which is preliminary data.</text>
</comment>
<keyword evidence="7" id="KW-0472">Membrane</keyword>
<keyword evidence="6" id="KW-0029">Amino-acid transport</keyword>
<keyword evidence="1" id="KW-0813">Transport</keyword>
<feature type="domain" description="ABC transporter" evidence="8">
    <location>
        <begin position="2"/>
        <end position="241"/>
    </location>
</feature>
<protein>
    <submittedName>
        <fullName evidence="9">Methionine ABC transporter ATP-binding protein</fullName>
    </submittedName>
</protein>
<dbReference type="InterPro" id="IPR045865">
    <property type="entry name" value="ACT-like_dom_sf"/>
</dbReference>
<evidence type="ECO:0000259" key="8">
    <source>
        <dbReference type="PROSITE" id="PS50893"/>
    </source>
</evidence>
<evidence type="ECO:0000256" key="6">
    <source>
        <dbReference type="ARBA" id="ARBA00022970"/>
    </source>
</evidence>
<dbReference type="GO" id="GO:0005524">
    <property type="term" value="F:ATP binding"/>
    <property type="evidence" value="ECO:0007669"/>
    <property type="project" value="UniProtKB-KW"/>
</dbReference>
<evidence type="ECO:0000256" key="7">
    <source>
        <dbReference type="ARBA" id="ARBA00023136"/>
    </source>
</evidence>
<dbReference type="InterPro" id="IPR041701">
    <property type="entry name" value="MetN_ABC"/>
</dbReference>
<proteinExistence type="predicted"/>
<dbReference type="InterPro" id="IPR017871">
    <property type="entry name" value="ABC_transporter-like_CS"/>
</dbReference>
<organism evidence="9 10">
    <name type="scientific">Camelliibacillus cellulosilyticus</name>
    <dbReference type="NCBI Taxonomy" id="2174486"/>
    <lineage>
        <taxon>Bacteria</taxon>
        <taxon>Bacillati</taxon>
        <taxon>Bacillota</taxon>
        <taxon>Bacilli</taxon>
        <taxon>Bacillales</taxon>
        <taxon>Sporolactobacillaceae</taxon>
        <taxon>Camelliibacillus</taxon>
    </lineage>
</organism>
<dbReference type="PANTHER" id="PTHR43166:SF36">
    <property type="entry name" value="METHIONINE IMPORT ATP-BINDING PROTEIN METN 2"/>
    <property type="match status" value="1"/>
</dbReference>
<evidence type="ECO:0000256" key="3">
    <source>
        <dbReference type="ARBA" id="ARBA00022741"/>
    </source>
</evidence>
<dbReference type="Proteomes" id="UP001596022">
    <property type="component" value="Unassembled WGS sequence"/>
</dbReference>
<name>A0ABV9GP34_9BACL</name>
<evidence type="ECO:0000313" key="10">
    <source>
        <dbReference type="Proteomes" id="UP001596022"/>
    </source>
</evidence>
<dbReference type="SUPFAM" id="SSF52540">
    <property type="entry name" value="P-loop containing nucleoside triphosphate hydrolases"/>
    <property type="match status" value="1"/>
</dbReference>
<evidence type="ECO:0000256" key="1">
    <source>
        <dbReference type="ARBA" id="ARBA00022448"/>
    </source>
</evidence>
<dbReference type="CDD" id="cd03258">
    <property type="entry name" value="ABC_MetN_methionine_transporter"/>
    <property type="match status" value="1"/>
</dbReference>
<keyword evidence="2" id="KW-1003">Cell membrane</keyword>
<evidence type="ECO:0000313" key="9">
    <source>
        <dbReference type="EMBL" id="MFC4618410.1"/>
    </source>
</evidence>
<dbReference type="InterPro" id="IPR018449">
    <property type="entry name" value="NIL_domain"/>
</dbReference>
<dbReference type="RefSeq" id="WP_376845549.1">
    <property type="nucleotide sequence ID" value="NZ_JBHSFW010000001.1"/>
</dbReference>
<keyword evidence="4 9" id="KW-0067">ATP-binding</keyword>
<dbReference type="PANTHER" id="PTHR43166">
    <property type="entry name" value="AMINO ACID IMPORT ATP-BINDING PROTEIN"/>
    <property type="match status" value="1"/>
</dbReference>
<dbReference type="InterPro" id="IPR027417">
    <property type="entry name" value="P-loop_NTPase"/>
</dbReference>
<dbReference type="Pfam" id="PF09383">
    <property type="entry name" value="NIL"/>
    <property type="match status" value="1"/>
</dbReference>
<gene>
    <name evidence="9" type="ORF">ACFO4N_06650</name>
</gene>
<evidence type="ECO:0000256" key="5">
    <source>
        <dbReference type="ARBA" id="ARBA00022967"/>
    </source>
</evidence>
<dbReference type="EMBL" id="JBHSFW010000001">
    <property type="protein sequence ID" value="MFC4618410.1"/>
    <property type="molecule type" value="Genomic_DNA"/>
</dbReference>